<protein>
    <submittedName>
        <fullName evidence="2">Uncharacterized protein</fullName>
    </submittedName>
</protein>
<dbReference type="Proteomes" id="UP000249555">
    <property type="component" value="Unassembled WGS sequence"/>
</dbReference>
<feature type="chain" id="PRO_5015984222" evidence="1">
    <location>
        <begin position="23"/>
        <end position="88"/>
    </location>
</feature>
<dbReference type="EMBL" id="QFMX01000068">
    <property type="protein sequence ID" value="PZO71246.1"/>
    <property type="molecule type" value="Genomic_DNA"/>
</dbReference>
<evidence type="ECO:0000256" key="1">
    <source>
        <dbReference type="SAM" id="SignalP"/>
    </source>
</evidence>
<accession>A0A2W4YP05</accession>
<evidence type="ECO:0000313" key="3">
    <source>
        <dbReference type="Proteomes" id="UP000249555"/>
    </source>
</evidence>
<sequence length="88" mass="9067">MRAMWTAMGAALLLGSAPPLLAQSPPAETATTADRPVETPAGVTVTAPKAWTVRTAPRLVELAAPEGDLKIAVVDIGPSADARAFFDQ</sequence>
<feature type="signal peptide" evidence="1">
    <location>
        <begin position="1"/>
        <end position="22"/>
    </location>
</feature>
<comment type="caution">
    <text evidence="2">The sequence shown here is derived from an EMBL/GenBank/DDBJ whole genome shotgun (WGS) entry which is preliminary data.</text>
</comment>
<dbReference type="AlphaFoldDB" id="A0A2W4YP05"/>
<name>A0A2W4YP05_9SPHN</name>
<evidence type="ECO:0000313" key="2">
    <source>
        <dbReference type="EMBL" id="PZO71246.1"/>
    </source>
</evidence>
<gene>
    <name evidence="2" type="ORF">DI640_14490</name>
</gene>
<keyword evidence="1" id="KW-0732">Signal</keyword>
<organism evidence="2 3">
    <name type="scientific">Sphingomonas taxi</name>
    <dbReference type="NCBI Taxonomy" id="1549858"/>
    <lineage>
        <taxon>Bacteria</taxon>
        <taxon>Pseudomonadati</taxon>
        <taxon>Pseudomonadota</taxon>
        <taxon>Alphaproteobacteria</taxon>
        <taxon>Sphingomonadales</taxon>
        <taxon>Sphingomonadaceae</taxon>
        <taxon>Sphingomonas</taxon>
    </lineage>
</organism>
<proteinExistence type="predicted"/>
<reference evidence="2 3" key="1">
    <citation type="submission" date="2017-08" db="EMBL/GenBank/DDBJ databases">
        <title>Infants hospitalized years apart are colonized by the same room-sourced microbial strains.</title>
        <authorList>
            <person name="Brooks B."/>
            <person name="Olm M.R."/>
            <person name="Firek B.A."/>
            <person name="Baker R."/>
            <person name="Thomas B.C."/>
            <person name="Morowitz M.J."/>
            <person name="Banfield J.F."/>
        </authorList>
    </citation>
    <scope>NUCLEOTIDE SEQUENCE [LARGE SCALE GENOMIC DNA]</scope>
    <source>
        <strain evidence="2">S2_018_000_R3_119</strain>
    </source>
</reference>